<evidence type="ECO:0000256" key="6">
    <source>
        <dbReference type="ARBA" id="ARBA00022974"/>
    </source>
</evidence>
<evidence type="ECO:0000313" key="13">
    <source>
        <dbReference type="Proteomes" id="UP000192578"/>
    </source>
</evidence>
<evidence type="ECO:0000256" key="3">
    <source>
        <dbReference type="ARBA" id="ARBA00022475"/>
    </source>
</evidence>
<accession>A0A9X6RKY4</accession>
<keyword evidence="10" id="KW-0449">Lipoprotein</keyword>
<dbReference type="AlphaFoldDB" id="A0A9X6RKY4"/>
<dbReference type="EMBL" id="MTYJ01000239">
    <property type="protein sequence ID" value="OWA51768.1"/>
    <property type="molecule type" value="Genomic_DNA"/>
</dbReference>
<keyword evidence="3" id="KW-1003">Cell membrane</keyword>
<evidence type="ECO:0000256" key="9">
    <source>
        <dbReference type="ARBA" id="ARBA00023207"/>
    </source>
</evidence>
<keyword evidence="7" id="KW-0472">Membrane</keyword>
<evidence type="ECO:0000256" key="4">
    <source>
        <dbReference type="ARBA" id="ARBA00022622"/>
    </source>
</evidence>
<evidence type="ECO:0000256" key="8">
    <source>
        <dbReference type="ARBA" id="ARBA00023180"/>
    </source>
</evidence>
<dbReference type="InterPro" id="IPR001863">
    <property type="entry name" value="Glypican"/>
</dbReference>
<dbReference type="GO" id="GO:0098552">
    <property type="term" value="C:side of membrane"/>
    <property type="evidence" value="ECO:0007669"/>
    <property type="project" value="UniProtKB-KW"/>
</dbReference>
<evidence type="ECO:0000256" key="7">
    <source>
        <dbReference type="ARBA" id="ARBA00023136"/>
    </source>
</evidence>
<keyword evidence="6" id="KW-0654">Proteoglycan</keyword>
<dbReference type="OrthoDB" id="8869692at2759"/>
<protein>
    <submittedName>
        <fullName evidence="12">Uncharacterized protein</fullName>
    </submittedName>
</protein>
<name>A0A9X6RKY4_HYPEX</name>
<evidence type="ECO:0000256" key="2">
    <source>
        <dbReference type="ARBA" id="ARBA00010260"/>
    </source>
</evidence>
<evidence type="ECO:0000313" key="12">
    <source>
        <dbReference type="EMBL" id="OWA51768.1"/>
    </source>
</evidence>
<evidence type="ECO:0000256" key="5">
    <source>
        <dbReference type="ARBA" id="ARBA00022729"/>
    </source>
</evidence>
<dbReference type="GO" id="GO:0005886">
    <property type="term" value="C:plasma membrane"/>
    <property type="evidence" value="ECO:0007669"/>
    <property type="project" value="UniProtKB-SubCell"/>
</dbReference>
<feature type="region of interest" description="Disordered" evidence="11">
    <location>
        <begin position="57"/>
        <end position="82"/>
    </location>
</feature>
<gene>
    <name evidence="12" type="ORF">BV898_16236</name>
</gene>
<evidence type="ECO:0000256" key="1">
    <source>
        <dbReference type="ARBA" id="ARBA00004609"/>
    </source>
</evidence>
<organism evidence="12 13">
    <name type="scientific">Hypsibius exemplaris</name>
    <name type="common">Freshwater tardigrade</name>
    <dbReference type="NCBI Taxonomy" id="2072580"/>
    <lineage>
        <taxon>Eukaryota</taxon>
        <taxon>Metazoa</taxon>
        <taxon>Ecdysozoa</taxon>
        <taxon>Tardigrada</taxon>
        <taxon>Eutardigrada</taxon>
        <taxon>Parachela</taxon>
        <taxon>Hypsibioidea</taxon>
        <taxon>Hypsibiidae</taxon>
        <taxon>Hypsibius</taxon>
    </lineage>
</organism>
<dbReference type="Pfam" id="PF01153">
    <property type="entry name" value="Glypican"/>
    <property type="match status" value="1"/>
</dbReference>
<evidence type="ECO:0000256" key="10">
    <source>
        <dbReference type="ARBA" id="ARBA00023288"/>
    </source>
</evidence>
<keyword evidence="13" id="KW-1185">Reference proteome</keyword>
<sequence length="82" mass="8713">MPTSAGRSGDEHNGSLISWLGFVSRDHLKICSKETTCCTKDMEEKLNVLASQDYAGSSTSISTVSSPSSSQEPPNSTITSRS</sequence>
<comment type="similarity">
    <text evidence="2">Belongs to the glypican family.</text>
</comment>
<evidence type="ECO:0000256" key="11">
    <source>
        <dbReference type="SAM" id="MobiDB-lite"/>
    </source>
</evidence>
<keyword evidence="5" id="KW-0732">Signal</keyword>
<dbReference type="Proteomes" id="UP000192578">
    <property type="component" value="Unassembled WGS sequence"/>
</dbReference>
<keyword evidence="8" id="KW-0325">Glycoprotein</keyword>
<reference evidence="13" key="1">
    <citation type="submission" date="2017-01" db="EMBL/GenBank/DDBJ databases">
        <title>Comparative genomics of anhydrobiosis in the tardigrade Hypsibius dujardini.</title>
        <authorList>
            <person name="Yoshida Y."/>
            <person name="Koutsovoulos G."/>
            <person name="Laetsch D."/>
            <person name="Stevens L."/>
            <person name="Kumar S."/>
            <person name="Horikawa D."/>
            <person name="Ishino K."/>
            <person name="Komine S."/>
            <person name="Tomita M."/>
            <person name="Blaxter M."/>
            <person name="Arakawa K."/>
        </authorList>
    </citation>
    <scope>NUCLEOTIDE SEQUENCE [LARGE SCALE GENOMIC DNA]</scope>
    <source>
        <strain evidence="13">Z151</strain>
    </source>
</reference>
<comment type="subcellular location">
    <subcellularLocation>
        <location evidence="1">Cell membrane</location>
        <topology evidence="1">Lipid-anchor</topology>
        <topology evidence="1">GPI-anchor</topology>
    </subcellularLocation>
</comment>
<dbReference type="GO" id="GO:0009966">
    <property type="term" value="P:regulation of signal transduction"/>
    <property type="evidence" value="ECO:0007669"/>
    <property type="project" value="InterPro"/>
</dbReference>
<keyword evidence="9" id="KW-0357">Heparan sulfate</keyword>
<comment type="caution">
    <text evidence="12">The sequence shown here is derived from an EMBL/GenBank/DDBJ whole genome shotgun (WGS) entry which is preliminary data.</text>
</comment>
<proteinExistence type="inferred from homology"/>
<keyword evidence="4" id="KW-0336">GPI-anchor</keyword>